<dbReference type="Gene3D" id="3.40.50.150">
    <property type="entry name" value="Vaccinia Virus protein VP39"/>
    <property type="match status" value="1"/>
</dbReference>
<dbReference type="GO" id="GO:0016740">
    <property type="term" value="F:transferase activity"/>
    <property type="evidence" value="ECO:0007669"/>
    <property type="project" value="UniProtKB-KW"/>
</dbReference>
<reference evidence="1 2" key="1">
    <citation type="journal article" date="2011" name="J. Bacteriol.">
        <title>Complete genome sequence of Algoriphagus sp. PR1, bacterial prey of a colony-forming choanoflagellate.</title>
        <authorList>
            <person name="Alegado R.A."/>
            <person name="Ferriera S."/>
            <person name="Nusbaum C."/>
            <person name="Young S.K."/>
            <person name="Zeng Q."/>
            <person name="Imamovic A."/>
            <person name="Fairclough S.R."/>
            <person name="King N."/>
        </authorList>
    </citation>
    <scope>NUCLEOTIDE SEQUENCE [LARGE SCALE GENOMIC DNA]</scope>
    <source>
        <strain evidence="1 2">PR1</strain>
    </source>
</reference>
<dbReference type="SUPFAM" id="SSF53335">
    <property type="entry name" value="S-adenosyl-L-methionine-dependent methyltransferases"/>
    <property type="match status" value="1"/>
</dbReference>
<organism evidence="1 2">
    <name type="scientific">Algoriphagus machipongonensis</name>
    <dbReference type="NCBI Taxonomy" id="388413"/>
    <lineage>
        <taxon>Bacteria</taxon>
        <taxon>Pseudomonadati</taxon>
        <taxon>Bacteroidota</taxon>
        <taxon>Cytophagia</taxon>
        <taxon>Cytophagales</taxon>
        <taxon>Cyclobacteriaceae</taxon>
        <taxon>Algoriphagus</taxon>
    </lineage>
</organism>
<accession>A3HRG1</accession>
<proteinExistence type="predicted"/>
<evidence type="ECO:0000313" key="2">
    <source>
        <dbReference type="Proteomes" id="UP000003919"/>
    </source>
</evidence>
<keyword evidence="2" id="KW-1185">Reference proteome</keyword>
<dbReference type="Proteomes" id="UP000003919">
    <property type="component" value="Unassembled WGS sequence"/>
</dbReference>
<comment type="caution">
    <text evidence="1">The sequence shown here is derived from an EMBL/GenBank/DDBJ whole genome shotgun (WGS) entry which is preliminary data.</text>
</comment>
<evidence type="ECO:0000313" key="1">
    <source>
        <dbReference type="EMBL" id="EAZ82429.1"/>
    </source>
</evidence>
<dbReference type="EMBL" id="AAXU02000001">
    <property type="protein sequence ID" value="EAZ82429.1"/>
    <property type="molecule type" value="Genomic_DNA"/>
</dbReference>
<dbReference type="HOGENOM" id="CLU_095324_0_0_10"/>
<dbReference type="AlphaFoldDB" id="A3HRG1"/>
<protein>
    <submittedName>
        <fullName evidence="1">Glycosyl transferase</fullName>
    </submittedName>
</protein>
<name>A3HRG1_9BACT</name>
<sequence length="241" mass="28086">MYSDKDYIKPTYKIVGRFLSETLKYIQQGKPISEAIKGFPAYFHYCRKYKYPYEAEMPWINHFAFKKLESLIKPEMNVLEFGSGGSTMFLRNQVNSIYSIEHDAVWFQEVVKNCGNHPNVKLNLHIPEKENNENLPDEYKSVNGMYCEGLTFKDYAHAADHLPDESIDLLIIDGRVRPACLVQTLSKLKPGGILLFDNTERESYQATINKYLNGWKREKYQGVTVCYAFFTETSIFWKPNQ</sequence>
<dbReference type="RefSeq" id="WP_008200097.1">
    <property type="nucleotide sequence ID" value="NZ_CM001023.1"/>
</dbReference>
<dbReference type="STRING" id="388413.ALPR1_09450"/>
<dbReference type="eggNOG" id="COG2519">
    <property type="taxonomic scope" value="Bacteria"/>
</dbReference>
<dbReference type="Pfam" id="PF13578">
    <property type="entry name" value="Methyltransf_24"/>
    <property type="match status" value="1"/>
</dbReference>
<gene>
    <name evidence="1" type="ORF">ALPR1_09450</name>
</gene>
<dbReference type="OrthoDB" id="938855at2"/>
<keyword evidence="1" id="KW-0808">Transferase</keyword>
<dbReference type="InterPro" id="IPR029063">
    <property type="entry name" value="SAM-dependent_MTases_sf"/>
</dbReference>